<reference evidence="3" key="1">
    <citation type="journal article" date="2015" name="Nature">
        <title>Complex archaea that bridge the gap between prokaryotes and eukaryotes.</title>
        <authorList>
            <person name="Spang A."/>
            <person name="Saw J.H."/>
            <person name="Jorgensen S.L."/>
            <person name="Zaremba-Niedzwiedzka K."/>
            <person name="Martijn J."/>
            <person name="Lind A.E."/>
            <person name="van Eijk R."/>
            <person name="Schleper C."/>
            <person name="Guy L."/>
            <person name="Ettema T.J."/>
        </authorList>
    </citation>
    <scope>NUCLEOTIDE SEQUENCE</scope>
</reference>
<keyword evidence="1" id="KW-1133">Transmembrane helix</keyword>
<feature type="non-terminal residue" evidence="3">
    <location>
        <position position="284"/>
    </location>
</feature>
<dbReference type="InterPro" id="IPR032466">
    <property type="entry name" value="Metal_Hydrolase"/>
</dbReference>
<dbReference type="PROSITE" id="PS51257">
    <property type="entry name" value="PROKAR_LIPOPROTEIN"/>
    <property type="match status" value="1"/>
</dbReference>
<protein>
    <recommendedName>
        <fullName evidence="2">Amidohydrolase-related domain-containing protein</fullName>
    </recommendedName>
</protein>
<dbReference type="GO" id="GO:0016787">
    <property type="term" value="F:hydrolase activity"/>
    <property type="evidence" value="ECO:0007669"/>
    <property type="project" value="InterPro"/>
</dbReference>
<name>A0A0F9DJH2_9ZZZZ</name>
<keyword evidence="1" id="KW-0812">Transmembrane</keyword>
<proteinExistence type="predicted"/>
<keyword evidence="1" id="KW-0472">Membrane</keyword>
<dbReference type="InterPro" id="IPR006680">
    <property type="entry name" value="Amidohydro-rel"/>
</dbReference>
<dbReference type="SUPFAM" id="SSF51556">
    <property type="entry name" value="Metallo-dependent hydrolases"/>
    <property type="match status" value="1"/>
</dbReference>
<dbReference type="AlphaFoldDB" id="A0A0F9DJH2"/>
<feature type="transmembrane region" description="Helical" evidence="1">
    <location>
        <begin position="12"/>
        <end position="30"/>
    </location>
</feature>
<dbReference type="Pfam" id="PF04909">
    <property type="entry name" value="Amidohydro_2"/>
    <property type="match status" value="1"/>
</dbReference>
<dbReference type="EMBL" id="LAZR01039085">
    <property type="protein sequence ID" value="KKL17876.1"/>
    <property type="molecule type" value="Genomic_DNA"/>
</dbReference>
<feature type="domain" description="Amidohydrolase-related" evidence="2">
    <location>
        <begin position="105"/>
        <end position="257"/>
    </location>
</feature>
<dbReference type="Gene3D" id="3.20.20.140">
    <property type="entry name" value="Metal-dependent hydrolases"/>
    <property type="match status" value="1"/>
</dbReference>
<comment type="caution">
    <text evidence="3">The sequence shown here is derived from an EMBL/GenBank/DDBJ whole genome shotgun (WGS) entry which is preliminary data.</text>
</comment>
<evidence type="ECO:0000313" key="3">
    <source>
        <dbReference type="EMBL" id="KKL17876.1"/>
    </source>
</evidence>
<sequence length="284" mass="33439">MRIFRVLVIRYYLVFFVLISCTGNSSHLYYEMPKIDAHVHIRTDQSDIIEFAEAEGFNFLSISTKSSSQAVIDEQMHYARIMNEKYPERLSYITTFSMENFEQPGWGEEVIRRLNIDFEEGAIGVKVWKDIGMTFRDSLDDFILIDDPLFDPIFDFIASKDRTVVAHIGEPKNCWLPIDSMTVNGDRNYFREHPQYHMYLHPDYPSYEELVASRDNLLARHPDLRLVGAHLGSLEWSVDELAKRLDLYPNFAVDMAERVSHFQVQDREKVRNFIIKYQDRLIYA</sequence>
<organism evidence="3">
    <name type="scientific">marine sediment metagenome</name>
    <dbReference type="NCBI Taxonomy" id="412755"/>
    <lineage>
        <taxon>unclassified sequences</taxon>
        <taxon>metagenomes</taxon>
        <taxon>ecological metagenomes</taxon>
    </lineage>
</organism>
<accession>A0A0F9DJH2</accession>
<evidence type="ECO:0000259" key="2">
    <source>
        <dbReference type="Pfam" id="PF04909"/>
    </source>
</evidence>
<gene>
    <name evidence="3" type="ORF">LCGC14_2481150</name>
</gene>
<evidence type="ECO:0000256" key="1">
    <source>
        <dbReference type="SAM" id="Phobius"/>
    </source>
</evidence>